<dbReference type="RefSeq" id="WP_201672246.1">
    <property type="nucleotide sequence ID" value="NZ_JAEQNE010000001.1"/>
</dbReference>
<dbReference type="Proteomes" id="UP000599109">
    <property type="component" value="Unassembled WGS sequence"/>
</dbReference>
<keyword evidence="1" id="KW-0732">Signal</keyword>
<gene>
    <name evidence="2" type="ORF">JJ685_00650</name>
</gene>
<comment type="caution">
    <text evidence="2">The sequence shown here is derived from an EMBL/GenBank/DDBJ whole genome shotgun (WGS) entry which is preliminary data.</text>
</comment>
<evidence type="ECO:0000256" key="1">
    <source>
        <dbReference type="SAM" id="SignalP"/>
    </source>
</evidence>
<evidence type="ECO:0000313" key="3">
    <source>
        <dbReference type="Proteomes" id="UP000599109"/>
    </source>
</evidence>
<feature type="chain" id="PRO_5037026384" evidence="1">
    <location>
        <begin position="22"/>
        <end position="155"/>
    </location>
</feature>
<dbReference type="AlphaFoldDB" id="A0A937CNY0"/>
<feature type="signal peptide" evidence="1">
    <location>
        <begin position="1"/>
        <end position="21"/>
    </location>
</feature>
<organism evidence="2 3">
    <name type="scientific">Ramlibacter monticola</name>
    <dbReference type="NCBI Taxonomy" id="1926872"/>
    <lineage>
        <taxon>Bacteria</taxon>
        <taxon>Pseudomonadati</taxon>
        <taxon>Pseudomonadota</taxon>
        <taxon>Betaproteobacteria</taxon>
        <taxon>Burkholderiales</taxon>
        <taxon>Comamonadaceae</taxon>
        <taxon>Ramlibacter</taxon>
    </lineage>
</organism>
<sequence length="155" mass="15582">MNTARVLLPLLVLALPCAAQEDPLKSPACGVALAELQAARSAGADTARVEALRSAAAGICLGTAAPPTRPGRVLQAPIAVPPPQIEVPAGAAPPVQVPAPVPPPPPVAIQRPPSPALCDAGGCWTSDGTHLQHVPPNLYGPRGLCTQQGGLVYCP</sequence>
<keyword evidence="3" id="KW-1185">Reference proteome</keyword>
<proteinExistence type="predicted"/>
<evidence type="ECO:0000313" key="2">
    <source>
        <dbReference type="EMBL" id="MBL0389640.1"/>
    </source>
</evidence>
<dbReference type="EMBL" id="JAEQNE010000001">
    <property type="protein sequence ID" value="MBL0389640.1"/>
    <property type="molecule type" value="Genomic_DNA"/>
</dbReference>
<accession>A0A937CNY0</accession>
<name>A0A937CNY0_9BURK</name>
<protein>
    <submittedName>
        <fullName evidence="2">Uncharacterized protein</fullName>
    </submittedName>
</protein>
<reference evidence="2 3" key="1">
    <citation type="journal article" date="2017" name="Int. J. Syst. Evol. Microbiol.">
        <title>Ramlibacter monticola sp. nov., isolated from forest soil.</title>
        <authorList>
            <person name="Chaudhary D.K."/>
            <person name="Kim J."/>
        </authorList>
    </citation>
    <scope>NUCLEOTIDE SEQUENCE [LARGE SCALE GENOMIC DNA]</scope>
    <source>
        <strain evidence="2 3">KACC 19175</strain>
    </source>
</reference>